<dbReference type="Proteomes" id="UP000091857">
    <property type="component" value="Chromosome 6"/>
</dbReference>
<evidence type="ECO:0000313" key="1">
    <source>
        <dbReference type="EMBL" id="KAG8652949.1"/>
    </source>
</evidence>
<organism evidence="1 2">
    <name type="scientific">Manihot esculenta</name>
    <name type="common">Cassava</name>
    <name type="synonym">Jatropha manihot</name>
    <dbReference type="NCBI Taxonomy" id="3983"/>
    <lineage>
        <taxon>Eukaryota</taxon>
        <taxon>Viridiplantae</taxon>
        <taxon>Streptophyta</taxon>
        <taxon>Embryophyta</taxon>
        <taxon>Tracheophyta</taxon>
        <taxon>Spermatophyta</taxon>
        <taxon>Magnoliopsida</taxon>
        <taxon>eudicotyledons</taxon>
        <taxon>Gunneridae</taxon>
        <taxon>Pentapetalae</taxon>
        <taxon>rosids</taxon>
        <taxon>fabids</taxon>
        <taxon>Malpighiales</taxon>
        <taxon>Euphorbiaceae</taxon>
        <taxon>Crotonoideae</taxon>
        <taxon>Manihoteae</taxon>
        <taxon>Manihot</taxon>
    </lineage>
</organism>
<reference evidence="2" key="1">
    <citation type="journal article" date="2016" name="Nat. Biotechnol.">
        <title>Sequencing wild and cultivated cassava and related species reveals extensive interspecific hybridization and genetic diversity.</title>
        <authorList>
            <person name="Bredeson J.V."/>
            <person name="Lyons J.B."/>
            <person name="Prochnik S.E."/>
            <person name="Wu G.A."/>
            <person name="Ha C.M."/>
            <person name="Edsinger-Gonzales E."/>
            <person name="Grimwood J."/>
            <person name="Schmutz J."/>
            <person name="Rabbi I.Y."/>
            <person name="Egesi C."/>
            <person name="Nauluvula P."/>
            <person name="Lebot V."/>
            <person name="Ndunguru J."/>
            <person name="Mkamilo G."/>
            <person name="Bart R.S."/>
            <person name="Setter T.L."/>
            <person name="Gleadow R.M."/>
            <person name="Kulakow P."/>
            <person name="Ferguson M.E."/>
            <person name="Rounsley S."/>
            <person name="Rokhsar D.S."/>
        </authorList>
    </citation>
    <scope>NUCLEOTIDE SEQUENCE [LARGE SCALE GENOMIC DNA]</scope>
    <source>
        <strain evidence="2">cv. AM560-2</strain>
    </source>
</reference>
<keyword evidence="2" id="KW-1185">Reference proteome</keyword>
<dbReference type="EMBL" id="CM004392">
    <property type="protein sequence ID" value="KAG8652949.1"/>
    <property type="molecule type" value="Genomic_DNA"/>
</dbReference>
<evidence type="ECO:0000313" key="2">
    <source>
        <dbReference type="Proteomes" id="UP000091857"/>
    </source>
</evidence>
<name>A0ACB7HLY0_MANES</name>
<comment type="caution">
    <text evidence="1">The sequence shown here is derived from an EMBL/GenBank/DDBJ whole genome shotgun (WGS) entry which is preliminary data.</text>
</comment>
<gene>
    <name evidence="1" type="ORF">MANES_06G152400v8</name>
</gene>
<sequence length="479" mass="54170">MLFQESSDRNLSKHTSFFGIRLWVILLAFILLFTVIILIVTFLCIIYLCRQKSKSLKPPHFRLPNPISCNNYWNSFNASSLDKRLLSSRMSEFEMSISTLDRHNSLVSPLASGMIATQGSGNVADLELDDRSFSVILDVRKGNMFALRDIDVMTNGFADQNVIGNGDNGVVYRGILLDATRVAVKRLLNKSCLAEDFVPEMEVIGHARHKNLVKLLGYCIEGDYRMLVNEYMDNGNLHQWLHGCPEEASPLTWEIRMNIIQGVAKGLAYLHEDIEPKIVHGNLKSRNILLDHQWNPKISDFGIVKLFGPDGNSRAGYLMGTSGYLSLENASNGVLDERADVYSFGILVMEIICGRIPVDHNQPQVYLIEWLKSMVANQKIMYVADPKLAEMPSSKDLKRILLLALRCTDLNTKYRPTMGDVIHMLEPRDLLLYDEYRIRKGSSSHRSCSQESLTVVKSGKCDLNAYESESSCNVYQKMI</sequence>
<protein>
    <submittedName>
        <fullName evidence="1">Uncharacterized protein</fullName>
    </submittedName>
</protein>
<proteinExistence type="predicted"/>
<accession>A0ACB7HLY0</accession>